<dbReference type="HOGENOM" id="CLU_060931_0_0_9"/>
<evidence type="ECO:0000313" key="1">
    <source>
        <dbReference type="EMBL" id="KJY48577.1"/>
    </source>
</evidence>
<protein>
    <submittedName>
        <fullName evidence="1">Glycosyltransferase</fullName>
    </submittedName>
</protein>
<dbReference type="SUPFAM" id="SSF53756">
    <property type="entry name" value="UDP-Glycosyltransferase/glycogen phosphorylase"/>
    <property type="match status" value="1"/>
</dbReference>
<keyword evidence="2" id="KW-1185">Reference proteome</keyword>
<dbReference type="Gene3D" id="3.40.50.2000">
    <property type="entry name" value="Glycogen Phosphorylase B"/>
    <property type="match status" value="1"/>
</dbReference>
<dbReference type="STRING" id="1218508.JG29_09780"/>
<proteinExistence type="predicted"/>
<dbReference type="Gene3D" id="3.40.50.11090">
    <property type="match status" value="1"/>
</dbReference>
<comment type="caution">
    <text evidence="1">The sequence shown here is derived from an EMBL/GenBank/DDBJ whole genome shotgun (WGS) entry which is preliminary data.</text>
</comment>
<keyword evidence="1" id="KW-0808">Transferase</keyword>
<dbReference type="EMBL" id="JXBZ01000008">
    <property type="protein sequence ID" value="KJY48577.1"/>
    <property type="molecule type" value="Genomic_DNA"/>
</dbReference>
<dbReference type="GO" id="GO:0030247">
    <property type="term" value="F:polysaccharide binding"/>
    <property type="evidence" value="ECO:0007669"/>
    <property type="project" value="InterPro"/>
</dbReference>
<sequence length="383" mass="44406">MVKPLKTQVASVQEGDIHDYDSILDYFNNKMAQQDLKKNYHSITFVTTGIEAYNGGQTTMLHLGTLLTQAGYAVYYLSYVPQSTASMENNAEFNYPGYQGTCLEMSEMNNHQSDIWIATLWESAYIIKNLPGYKIYFVQDYEPYFYPFGDRFQLAKKTYELGLHMISLGPWCKQMVQNNCQVHSPLDQINFPVDLENYPYKKRDFSTYQNKKTIKLAVYTKFNSPRRAPINIQFILNNCEKILHNQGYQLKINYFGTEKEETFINGQNLGKLTRPELIQLYQQCDFGIAPSMTNFSLVPFEMMSTGLPFIDFQEGTGRHFIAPHCCFYTHFDENELAHLLIRLCQDPTTLQTVTNNARQHLHSITWDRTLADILNILAHLPQK</sequence>
<dbReference type="PATRIC" id="fig|1218508.4.peg.963"/>
<dbReference type="AlphaFoldDB" id="A0A0F4KPI6"/>
<name>A0A0F4KPI6_9LACO</name>
<dbReference type="GO" id="GO:0016740">
    <property type="term" value="F:transferase activity"/>
    <property type="evidence" value="ECO:0007669"/>
    <property type="project" value="UniProtKB-KW"/>
</dbReference>
<accession>A0A0F4KPI6</accession>
<dbReference type="Proteomes" id="UP000033695">
    <property type="component" value="Unassembled WGS sequence"/>
</dbReference>
<dbReference type="RefSeq" id="WP_045922841.1">
    <property type="nucleotide sequence ID" value="NZ_JBHTHW010000008.1"/>
</dbReference>
<organism evidence="1 2">
    <name type="scientific">Bombilactobacillus mellis</name>
    <dbReference type="NCBI Taxonomy" id="1218508"/>
    <lineage>
        <taxon>Bacteria</taxon>
        <taxon>Bacillati</taxon>
        <taxon>Bacillota</taxon>
        <taxon>Bacilli</taxon>
        <taxon>Lactobacillales</taxon>
        <taxon>Lactobacillaceae</taxon>
        <taxon>Bombilactobacillus</taxon>
    </lineage>
</organism>
<evidence type="ECO:0000313" key="2">
    <source>
        <dbReference type="Proteomes" id="UP000033695"/>
    </source>
</evidence>
<reference evidence="1 2" key="1">
    <citation type="submission" date="2014-12" db="EMBL/GenBank/DDBJ databases">
        <title>Comparative genomics of the lactic acid bacteria isolated from the honey bee gut.</title>
        <authorList>
            <person name="Ellegaard K.M."/>
            <person name="Tamarit D."/>
            <person name="Javelind E."/>
            <person name="Olofsson T."/>
            <person name="Andersson S.G."/>
            <person name="Vasquez A."/>
        </authorList>
    </citation>
    <scope>NUCLEOTIDE SEQUENCE [LARGE SCALE GENOMIC DNA]</scope>
    <source>
        <strain evidence="1 2">Hon2</strain>
    </source>
</reference>
<gene>
    <name evidence="1" type="ORF">JG29_09780</name>
</gene>